<dbReference type="Proteomes" id="UP000317977">
    <property type="component" value="Unassembled WGS sequence"/>
</dbReference>
<keyword evidence="7 8" id="KW-0472">Membrane</keyword>
<feature type="domain" description="Glycosyltransferase 2-like" evidence="9">
    <location>
        <begin position="14"/>
        <end position="157"/>
    </location>
</feature>
<keyword evidence="4 8" id="KW-0812">Transmembrane</keyword>
<keyword evidence="5" id="KW-0448">Lipopolysaccharide biosynthesis</keyword>
<gene>
    <name evidence="10" type="primary">arnC_4</name>
    <name evidence="10" type="ORF">Poly59_51750</name>
</gene>
<evidence type="ECO:0000256" key="6">
    <source>
        <dbReference type="ARBA" id="ARBA00022989"/>
    </source>
</evidence>
<proteinExistence type="predicted"/>
<dbReference type="GO" id="GO:0099621">
    <property type="term" value="F:undecaprenyl-phosphate 4-deoxy-4-formamido-L-arabinose transferase activity"/>
    <property type="evidence" value="ECO:0007669"/>
    <property type="project" value="UniProtKB-EC"/>
</dbReference>
<name>A0A5C6EM10_9BACT</name>
<dbReference type="SUPFAM" id="SSF53448">
    <property type="entry name" value="Nucleotide-diphospho-sugar transferases"/>
    <property type="match status" value="1"/>
</dbReference>
<keyword evidence="1" id="KW-1003">Cell membrane</keyword>
<evidence type="ECO:0000256" key="5">
    <source>
        <dbReference type="ARBA" id="ARBA00022985"/>
    </source>
</evidence>
<dbReference type="Pfam" id="PF00535">
    <property type="entry name" value="Glycos_transf_2"/>
    <property type="match status" value="1"/>
</dbReference>
<dbReference type="PANTHER" id="PTHR48090">
    <property type="entry name" value="UNDECAPRENYL-PHOSPHATE 4-DEOXY-4-FORMAMIDO-L-ARABINOSE TRANSFERASE-RELATED"/>
    <property type="match status" value="1"/>
</dbReference>
<comment type="caution">
    <text evidence="10">The sequence shown here is derived from an EMBL/GenBank/DDBJ whole genome shotgun (WGS) entry which is preliminary data.</text>
</comment>
<evidence type="ECO:0000256" key="7">
    <source>
        <dbReference type="ARBA" id="ARBA00023136"/>
    </source>
</evidence>
<accession>A0A5C6EM10</accession>
<dbReference type="AlphaFoldDB" id="A0A5C6EM10"/>
<keyword evidence="3 10" id="KW-0808">Transferase</keyword>
<dbReference type="PANTHER" id="PTHR48090:SF3">
    <property type="entry name" value="UNDECAPRENYL-PHOSPHATE 4-DEOXY-4-FORMAMIDO-L-ARABINOSE TRANSFERASE"/>
    <property type="match status" value="1"/>
</dbReference>
<sequence>MNEQGSLEKLHAEICRVCNEHGVRREIVFIDDGSTDRTWQVMQSLAQRDTDTAAIRFRRNFGKAAALEAGFAQCKGEIAITMDADLQDDPDEIPRFLNKMDDGFDVVSGWKRVRHDPWHKVLPSRVFNGLVSGMTGVKLHDHNCGYKSYRREIFDEVRLYGERHRFVPVLAAARGWKVTEIEVLHHAREFGQSKYGVSRLLKGFLDLITIYLLTGFSGRPLHLIGGIGMFFFGAGGVGICYLTVRWCVSRLSDSMMDLHLHETAIFYYCILSVLLGAQFLLAGLLAELIVSRSDDRNSVYSIAERLP</sequence>
<dbReference type="GO" id="GO:0009103">
    <property type="term" value="P:lipopolysaccharide biosynthetic process"/>
    <property type="evidence" value="ECO:0007669"/>
    <property type="project" value="UniProtKB-KW"/>
</dbReference>
<dbReference type="InterPro" id="IPR050256">
    <property type="entry name" value="Glycosyltransferase_2"/>
</dbReference>
<dbReference type="EC" id="2.4.2.53" evidence="10"/>
<feature type="transmembrane region" description="Helical" evidence="8">
    <location>
        <begin position="223"/>
        <end position="244"/>
    </location>
</feature>
<keyword evidence="11" id="KW-1185">Reference proteome</keyword>
<protein>
    <submittedName>
        <fullName evidence="10">Undecaprenyl-phosphate 4-deoxy-4-formamido-L-arabinose transferase</fullName>
        <ecNumber evidence="10">2.4.2.53</ecNumber>
    </submittedName>
</protein>
<evidence type="ECO:0000256" key="8">
    <source>
        <dbReference type="SAM" id="Phobius"/>
    </source>
</evidence>
<evidence type="ECO:0000256" key="1">
    <source>
        <dbReference type="ARBA" id="ARBA00022475"/>
    </source>
</evidence>
<dbReference type="GO" id="GO:0005886">
    <property type="term" value="C:plasma membrane"/>
    <property type="evidence" value="ECO:0007669"/>
    <property type="project" value="TreeGrafter"/>
</dbReference>
<dbReference type="InterPro" id="IPR001173">
    <property type="entry name" value="Glyco_trans_2-like"/>
</dbReference>
<evidence type="ECO:0000259" key="9">
    <source>
        <dbReference type="Pfam" id="PF00535"/>
    </source>
</evidence>
<evidence type="ECO:0000256" key="2">
    <source>
        <dbReference type="ARBA" id="ARBA00022676"/>
    </source>
</evidence>
<evidence type="ECO:0000256" key="3">
    <source>
        <dbReference type="ARBA" id="ARBA00022679"/>
    </source>
</evidence>
<dbReference type="Gene3D" id="3.90.550.10">
    <property type="entry name" value="Spore Coat Polysaccharide Biosynthesis Protein SpsA, Chain A"/>
    <property type="match status" value="1"/>
</dbReference>
<feature type="transmembrane region" description="Helical" evidence="8">
    <location>
        <begin position="265"/>
        <end position="290"/>
    </location>
</feature>
<dbReference type="EMBL" id="SJPX01000005">
    <property type="protein sequence ID" value="TWU48329.1"/>
    <property type="molecule type" value="Genomic_DNA"/>
</dbReference>
<organism evidence="10 11">
    <name type="scientific">Rubripirellula reticaptiva</name>
    <dbReference type="NCBI Taxonomy" id="2528013"/>
    <lineage>
        <taxon>Bacteria</taxon>
        <taxon>Pseudomonadati</taxon>
        <taxon>Planctomycetota</taxon>
        <taxon>Planctomycetia</taxon>
        <taxon>Pirellulales</taxon>
        <taxon>Pirellulaceae</taxon>
        <taxon>Rubripirellula</taxon>
    </lineage>
</organism>
<dbReference type="CDD" id="cd04187">
    <property type="entry name" value="DPM1_like_bac"/>
    <property type="match status" value="1"/>
</dbReference>
<evidence type="ECO:0000313" key="10">
    <source>
        <dbReference type="EMBL" id="TWU48329.1"/>
    </source>
</evidence>
<reference evidence="10 11" key="1">
    <citation type="submission" date="2019-02" db="EMBL/GenBank/DDBJ databases">
        <title>Deep-cultivation of Planctomycetes and their phenomic and genomic characterization uncovers novel biology.</title>
        <authorList>
            <person name="Wiegand S."/>
            <person name="Jogler M."/>
            <person name="Boedeker C."/>
            <person name="Pinto D."/>
            <person name="Vollmers J."/>
            <person name="Rivas-Marin E."/>
            <person name="Kohn T."/>
            <person name="Peeters S.H."/>
            <person name="Heuer A."/>
            <person name="Rast P."/>
            <person name="Oberbeckmann S."/>
            <person name="Bunk B."/>
            <person name="Jeske O."/>
            <person name="Meyerdierks A."/>
            <person name="Storesund J.E."/>
            <person name="Kallscheuer N."/>
            <person name="Luecker S."/>
            <person name="Lage O.M."/>
            <person name="Pohl T."/>
            <person name="Merkel B.J."/>
            <person name="Hornburger P."/>
            <person name="Mueller R.-W."/>
            <person name="Bruemmer F."/>
            <person name="Labrenz M."/>
            <person name="Spormann A.M."/>
            <person name="Op Den Camp H."/>
            <person name="Overmann J."/>
            <person name="Amann R."/>
            <person name="Jetten M.S.M."/>
            <person name="Mascher T."/>
            <person name="Medema M.H."/>
            <person name="Devos D.P."/>
            <person name="Kaster A.-K."/>
            <person name="Ovreas L."/>
            <person name="Rohde M."/>
            <person name="Galperin M.Y."/>
            <person name="Jogler C."/>
        </authorList>
    </citation>
    <scope>NUCLEOTIDE SEQUENCE [LARGE SCALE GENOMIC DNA]</scope>
    <source>
        <strain evidence="10 11">Poly59</strain>
    </source>
</reference>
<evidence type="ECO:0000313" key="11">
    <source>
        <dbReference type="Proteomes" id="UP000317977"/>
    </source>
</evidence>
<keyword evidence="6 8" id="KW-1133">Transmembrane helix</keyword>
<dbReference type="InterPro" id="IPR029044">
    <property type="entry name" value="Nucleotide-diphossugar_trans"/>
</dbReference>
<keyword evidence="2 10" id="KW-0328">Glycosyltransferase</keyword>
<evidence type="ECO:0000256" key="4">
    <source>
        <dbReference type="ARBA" id="ARBA00022692"/>
    </source>
</evidence>